<reference evidence="1 2" key="1">
    <citation type="journal article" date="2020" name="ISME J.">
        <title>Uncovering the hidden diversity of litter-decomposition mechanisms in mushroom-forming fungi.</title>
        <authorList>
            <person name="Floudas D."/>
            <person name="Bentzer J."/>
            <person name="Ahren D."/>
            <person name="Johansson T."/>
            <person name="Persson P."/>
            <person name="Tunlid A."/>
        </authorList>
    </citation>
    <scope>NUCLEOTIDE SEQUENCE [LARGE SCALE GENOMIC DNA]</scope>
    <source>
        <strain evidence="1 2">CBS 175.51</strain>
    </source>
</reference>
<gene>
    <name evidence="1" type="ORF">D9611_013616</name>
</gene>
<dbReference type="AlphaFoldDB" id="A0A8H5ASH4"/>
<dbReference type="SUPFAM" id="SSF52047">
    <property type="entry name" value="RNI-like"/>
    <property type="match status" value="1"/>
</dbReference>
<proteinExistence type="predicted"/>
<sequence>MASLRFGGVGGSSDLQLADRVDALSLKEKGLAFPVMEMPPELLVEVFHFAVSGDKPINPLFFGKICREWRSLAFSSCQLWQDLDLILKIEYHAQFILFEEWIARVGCLPITISVADPFEVLRVDSKEDPLHACAQLINHIRSISPRISSLTLQRLPQTSLDLIARAEISPWSVLKELQVLSDTCGMRSQLPLDFSTATQLTTAIIRELYISHVTLPWSQLLDLRLDGVLPSEIREALERSTNLLRLHAVGIVDTLEEGVDAALTQSALQHLTLSAQRNFNFAWGCEPFNTIRLPGLQTLELEMGPKRPTANERGLRRLRIYPGILLSGCDLTELSIECAAILTPSFILCLAILPSLLHLRLLDNAWCQDERDDPSSLGPELMHAMTVTVERPAKLPYLESLIFKGSVVSFAPEVLVDFLESRWGTPGTQPLRSVVFRSAGEVWLVKEEHRAAFGHWRERGFEVEVQ</sequence>
<dbReference type="Proteomes" id="UP000541558">
    <property type="component" value="Unassembled WGS sequence"/>
</dbReference>
<evidence type="ECO:0000313" key="2">
    <source>
        <dbReference type="Proteomes" id="UP000541558"/>
    </source>
</evidence>
<comment type="caution">
    <text evidence="1">The sequence shown here is derived from an EMBL/GenBank/DDBJ whole genome shotgun (WGS) entry which is preliminary data.</text>
</comment>
<name>A0A8H5ASH4_9AGAR</name>
<accession>A0A8H5ASH4</accession>
<organism evidence="1 2">
    <name type="scientific">Ephemerocybe angulata</name>
    <dbReference type="NCBI Taxonomy" id="980116"/>
    <lineage>
        <taxon>Eukaryota</taxon>
        <taxon>Fungi</taxon>
        <taxon>Dikarya</taxon>
        <taxon>Basidiomycota</taxon>
        <taxon>Agaricomycotina</taxon>
        <taxon>Agaricomycetes</taxon>
        <taxon>Agaricomycetidae</taxon>
        <taxon>Agaricales</taxon>
        <taxon>Agaricineae</taxon>
        <taxon>Psathyrellaceae</taxon>
        <taxon>Ephemerocybe</taxon>
    </lineage>
</organism>
<dbReference type="EMBL" id="JAACJK010000231">
    <property type="protein sequence ID" value="KAF5309743.1"/>
    <property type="molecule type" value="Genomic_DNA"/>
</dbReference>
<protein>
    <recommendedName>
        <fullName evidence="3">F-box domain-containing protein</fullName>
    </recommendedName>
</protein>
<dbReference type="OrthoDB" id="3249706at2759"/>
<evidence type="ECO:0008006" key="3">
    <source>
        <dbReference type="Google" id="ProtNLM"/>
    </source>
</evidence>
<keyword evidence="2" id="KW-1185">Reference proteome</keyword>
<evidence type="ECO:0000313" key="1">
    <source>
        <dbReference type="EMBL" id="KAF5309743.1"/>
    </source>
</evidence>